<feature type="domain" description="ABC transmembrane type-1" evidence="9">
    <location>
        <begin position="70"/>
        <end position="276"/>
    </location>
</feature>
<dbReference type="CDD" id="cd06261">
    <property type="entry name" value="TM_PBP2"/>
    <property type="match status" value="1"/>
</dbReference>
<evidence type="ECO:0000259" key="9">
    <source>
        <dbReference type="PROSITE" id="PS50928"/>
    </source>
</evidence>
<evidence type="ECO:0000256" key="6">
    <source>
        <dbReference type="ARBA" id="ARBA00022989"/>
    </source>
</evidence>
<keyword evidence="6 8" id="KW-1133">Transmembrane helix</keyword>
<evidence type="ECO:0000256" key="1">
    <source>
        <dbReference type="ARBA" id="ARBA00004651"/>
    </source>
</evidence>
<organism evidence="10 11">
    <name type="scientific">Bradyrhizobium erythrophlei</name>
    <dbReference type="NCBI Taxonomy" id="1437360"/>
    <lineage>
        <taxon>Bacteria</taxon>
        <taxon>Pseudomonadati</taxon>
        <taxon>Pseudomonadota</taxon>
        <taxon>Alphaproteobacteria</taxon>
        <taxon>Hyphomicrobiales</taxon>
        <taxon>Nitrobacteraceae</taxon>
        <taxon>Bradyrhizobium</taxon>
    </lineage>
</organism>
<dbReference type="PROSITE" id="PS50928">
    <property type="entry name" value="ABC_TM1"/>
    <property type="match status" value="1"/>
</dbReference>
<evidence type="ECO:0000256" key="2">
    <source>
        <dbReference type="ARBA" id="ARBA00007069"/>
    </source>
</evidence>
<dbReference type="InterPro" id="IPR000515">
    <property type="entry name" value="MetI-like"/>
</dbReference>
<dbReference type="InterPro" id="IPR051789">
    <property type="entry name" value="Bact_Polyamine_Transport"/>
</dbReference>
<dbReference type="Gene3D" id="1.10.3720.10">
    <property type="entry name" value="MetI-like"/>
    <property type="match status" value="1"/>
</dbReference>
<feature type="transmembrane region" description="Helical" evidence="8">
    <location>
        <begin position="194"/>
        <end position="215"/>
    </location>
</feature>
<dbReference type="OrthoDB" id="9809681at2"/>
<dbReference type="PANTHER" id="PTHR43848:SF2">
    <property type="entry name" value="PUTRESCINE TRANSPORT SYSTEM PERMEASE PROTEIN POTI"/>
    <property type="match status" value="1"/>
</dbReference>
<accession>A0A1H5DA61</accession>
<keyword evidence="3 8" id="KW-0813">Transport</keyword>
<proteinExistence type="inferred from homology"/>
<evidence type="ECO:0000256" key="4">
    <source>
        <dbReference type="ARBA" id="ARBA00022475"/>
    </source>
</evidence>
<feature type="transmembrane region" description="Helical" evidence="8">
    <location>
        <begin position="104"/>
        <end position="126"/>
    </location>
</feature>
<comment type="subcellular location">
    <subcellularLocation>
        <location evidence="1 8">Cell membrane</location>
        <topology evidence="1 8">Multi-pass membrane protein</topology>
    </subcellularLocation>
</comment>
<sequence length="292" mass="31732">MNEKRSRSFYLLAAFFTAYVLFLYGPMFAIYILSFQGPDGGLTFPMNGVSLVWFGKVFSGSGIVDIAAAFKRSLQLGLVVMVLTVVLSVSAGLAFRRSFRGATLLFYVAIASLIMPSIITSLGIALEFRLLDDFIIKSGATDWTTAMGLFTSGLGAHLTWTLPFGLLIMFAIFNRFDSRLEEAARDLGATPWQTFRHVVLPIILPSVVGIGLFGFTLSWDELARSSQTIGPVNTLPLDLQGLTTTVTKPDIYALGTLTSAVSFLVIFLALVVILVLQARQRRHGSDAGKGLV</sequence>
<feature type="transmembrane region" description="Helical" evidence="8">
    <location>
        <begin position="9"/>
        <end position="33"/>
    </location>
</feature>
<comment type="similarity">
    <text evidence="2">Belongs to the binding-protein-dependent transport system permease family. CysTW subfamily.</text>
</comment>
<dbReference type="PANTHER" id="PTHR43848">
    <property type="entry name" value="PUTRESCINE TRANSPORT SYSTEM PERMEASE PROTEIN POTI"/>
    <property type="match status" value="1"/>
</dbReference>
<evidence type="ECO:0000256" key="7">
    <source>
        <dbReference type="ARBA" id="ARBA00023136"/>
    </source>
</evidence>
<dbReference type="EMBL" id="FNTH01000001">
    <property type="protein sequence ID" value="SED75813.1"/>
    <property type="molecule type" value="Genomic_DNA"/>
</dbReference>
<keyword evidence="5 8" id="KW-0812">Transmembrane</keyword>
<dbReference type="Pfam" id="PF00528">
    <property type="entry name" value="BPD_transp_1"/>
    <property type="match status" value="1"/>
</dbReference>
<feature type="transmembrane region" description="Helical" evidence="8">
    <location>
        <begin position="74"/>
        <end position="95"/>
    </location>
</feature>
<dbReference type="GO" id="GO:0005886">
    <property type="term" value="C:plasma membrane"/>
    <property type="evidence" value="ECO:0007669"/>
    <property type="project" value="UniProtKB-SubCell"/>
</dbReference>
<keyword evidence="4" id="KW-1003">Cell membrane</keyword>
<keyword evidence="7 8" id="KW-0472">Membrane</keyword>
<feature type="transmembrane region" description="Helical" evidence="8">
    <location>
        <begin position="251"/>
        <end position="276"/>
    </location>
</feature>
<name>A0A1H5DA61_9BRAD</name>
<dbReference type="GO" id="GO:0055085">
    <property type="term" value="P:transmembrane transport"/>
    <property type="evidence" value="ECO:0007669"/>
    <property type="project" value="InterPro"/>
</dbReference>
<dbReference type="RefSeq" id="WP_092122251.1">
    <property type="nucleotide sequence ID" value="NZ_FNTH01000001.1"/>
</dbReference>
<feature type="transmembrane region" description="Helical" evidence="8">
    <location>
        <begin position="146"/>
        <end position="173"/>
    </location>
</feature>
<protein>
    <submittedName>
        <fullName evidence="10">Putative spermidine/putrescine transport system permease protein</fullName>
    </submittedName>
</protein>
<evidence type="ECO:0000256" key="8">
    <source>
        <dbReference type="RuleBase" id="RU363032"/>
    </source>
</evidence>
<dbReference type="InterPro" id="IPR035906">
    <property type="entry name" value="MetI-like_sf"/>
</dbReference>
<evidence type="ECO:0000256" key="3">
    <source>
        <dbReference type="ARBA" id="ARBA00022448"/>
    </source>
</evidence>
<evidence type="ECO:0000313" key="11">
    <source>
        <dbReference type="Proteomes" id="UP000198992"/>
    </source>
</evidence>
<dbReference type="AlphaFoldDB" id="A0A1H5DA61"/>
<gene>
    <name evidence="10" type="ORF">SAMN05444164_5706</name>
</gene>
<dbReference type="SUPFAM" id="SSF161098">
    <property type="entry name" value="MetI-like"/>
    <property type="match status" value="1"/>
</dbReference>
<reference evidence="10 11" key="1">
    <citation type="submission" date="2016-10" db="EMBL/GenBank/DDBJ databases">
        <authorList>
            <person name="de Groot N.N."/>
        </authorList>
    </citation>
    <scope>NUCLEOTIDE SEQUENCE [LARGE SCALE GENOMIC DNA]</scope>
    <source>
        <strain evidence="10 11">MT12</strain>
    </source>
</reference>
<evidence type="ECO:0000313" key="10">
    <source>
        <dbReference type="EMBL" id="SED75813.1"/>
    </source>
</evidence>
<evidence type="ECO:0000256" key="5">
    <source>
        <dbReference type="ARBA" id="ARBA00022692"/>
    </source>
</evidence>
<dbReference type="Proteomes" id="UP000198992">
    <property type="component" value="Unassembled WGS sequence"/>
</dbReference>